<evidence type="ECO:0000313" key="3">
    <source>
        <dbReference type="Ensembl" id="ENSEBUP00000027150.1"/>
    </source>
</evidence>
<dbReference type="Pfam" id="PF00092">
    <property type="entry name" value="VWA"/>
    <property type="match status" value="1"/>
</dbReference>
<proteinExistence type="predicted"/>
<dbReference type="InterPro" id="IPR002035">
    <property type="entry name" value="VWF_A"/>
</dbReference>
<dbReference type="GeneTree" id="ENSGT00940000161647"/>
<evidence type="ECO:0000256" key="1">
    <source>
        <dbReference type="SAM" id="SignalP"/>
    </source>
</evidence>
<dbReference type="InterPro" id="IPR052229">
    <property type="entry name" value="Collagen-VI/PIF"/>
</dbReference>
<keyword evidence="4" id="KW-1185">Reference proteome</keyword>
<dbReference type="InterPro" id="IPR036465">
    <property type="entry name" value="vWFA_dom_sf"/>
</dbReference>
<dbReference type="Gene3D" id="3.40.50.410">
    <property type="entry name" value="von Willebrand factor, type A domain"/>
    <property type="match status" value="1"/>
</dbReference>
<dbReference type="Proteomes" id="UP000694388">
    <property type="component" value="Unplaced"/>
</dbReference>
<dbReference type="PANTHER" id="PTHR22588">
    <property type="entry name" value="VWFA DOMAIN-CONTAINING PROTEIN"/>
    <property type="match status" value="1"/>
</dbReference>
<dbReference type="PANTHER" id="PTHR22588:SF18">
    <property type="entry name" value="COLLAGEN ALPHA-1(XXVIII) CHAIN"/>
    <property type="match status" value="1"/>
</dbReference>
<dbReference type="GO" id="GO:0030020">
    <property type="term" value="F:extracellular matrix structural constituent conferring tensile strength"/>
    <property type="evidence" value="ECO:0007669"/>
    <property type="project" value="TreeGrafter"/>
</dbReference>
<feature type="signal peptide" evidence="1">
    <location>
        <begin position="1"/>
        <end position="19"/>
    </location>
</feature>
<dbReference type="Ensembl" id="ENSEBUT00000027726.1">
    <property type="protein sequence ID" value="ENSEBUP00000027150.1"/>
    <property type="gene ID" value="ENSEBUG00000016670.1"/>
</dbReference>
<reference evidence="3" key="1">
    <citation type="submission" date="2025-08" db="UniProtKB">
        <authorList>
            <consortium name="Ensembl"/>
        </authorList>
    </citation>
    <scope>IDENTIFICATION</scope>
</reference>
<evidence type="ECO:0000313" key="4">
    <source>
        <dbReference type="Proteomes" id="UP000694388"/>
    </source>
</evidence>
<sequence>MSLFPTVLSFPLLPLLSHAPPLLCWCGRKCKERPMELVFVIDSSESVGPGNFLIIKDFVNAVVDKVTVGDNATRVGLVLYSLEVRLEFGLNRYRTQHEIGQAINRMPYLGEGTYTGTAIRKAVQEGFRGARPSVKRVAIVITDGQTDKREPIKLDMAVREAHAGMVISLAVIGGPPQCRRIWYFTQADWQGLQAAIKLLDWSPISTFFDINSSWEFFQINLLSRVRRFIPSRLQLSFPSLPPMVH</sequence>
<organism evidence="3 4">
    <name type="scientific">Eptatretus burgeri</name>
    <name type="common">Inshore hagfish</name>
    <dbReference type="NCBI Taxonomy" id="7764"/>
    <lineage>
        <taxon>Eukaryota</taxon>
        <taxon>Metazoa</taxon>
        <taxon>Chordata</taxon>
        <taxon>Craniata</taxon>
        <taxon>Vertebrata</taxon>
        <taxon>Cyclostomata</taxon>
        <taxon>Myxini</taxon>
        <taxon>Myxiniformes</taxon>
        <taxon>Myxinidae</taxon>
        <taxon>Eptatretinae</taxon>
        <taxon>Eptatretus</taxon>
    </lineage>
</organism>
<dbReference type="OMA" id="RYRTQHE"/>
<dbReference type="SMART" id="SM00327">
    <property type="entry name" value="VWA"/>
    <property type="match status" value="1"/>
</dbReference>
<accession>A0A8C4X246</accession>
<dbReference type="SUPFAM" id="SSF53300">
    <property type="entry name" value="vWA-like"/>
    <property type="match status" value="1"/>
</dbReference>
<dbReference type="AlphaFoldDB" id="A0A8C4X246"/>
<feature type="domain" description="VWFA" evidence="2">
    <location>
        <begin position="36"/>
        <end position="173"/>
    </location>
</feature>
<dbReference type="PRINTS" id="PR00453">
    <property type="entry name" value="VWFADOMAIN"/>
</dbReference>
<keyword evidence="1" id="KW-0732">Signal</keyword>
<name>A0A8C4X246_EPTBU</name>
<protein>
    <recommendedName>
        <fullName evidence="2">VWFA domain-containing protein</fullName>
    </recommendedName>
</protein>
<feature type="chain" id="PRO_5034951852" description="VWFA domain-containing protein" evidence="1">
    <location>
        <begin position="20"/>
        <end position="245"/>
    </location>
</feature>
<dbReference type="PROSITE" id="PS50234">
    <property type="entry name" value="VWFA"/>
    <property type="match status" value="1"/>
</dbReference>
<reference evidence="3" key="2">
    <citation type="submission" date="2025-09" db="UniProtKB">
        <authorList>
            <consortium name="Ensembl"/>
        </authorList>
    </citation>
    <scope>IDENTIFICATION</scope>
</reference>
<evidence type="ECO:0000259" key="2">
    <source>
        <dbReference type="PROSITE" id="PS50234"/>
    </source>
</evidence>